<organism evidence="1 2">
    <name type="scientific">Hymenobacter chitinivorans DSM 11115</name>
    <dbReference type="NCBI Taxonomy" id="1121954"/>
    <lineage>
        <taxon>Bacteria</taxon>
        <taxon>Pseudomonadati</taxon>
        <taxon>Bacteroidota</taxon>
        <taxon>Cytophagia</taxon>
        <taxon>Cytophagales</taxon>
        <taxon>Hymenobacteraceae</taxon>
        <taxon>Hymenobacter</taxon>
    </lineage>
</organism>
<proteinExistence type="predicted"/>
<evidence type="ECO:0000313" key="1">
    <source>
        <dbReference type="EMBL" id="PJJ61291.1"/>
    </source>
</evidence>
<dbReference type="RefSeq" id="WP_100336895.1">
    <property type="nucleotide sequence ID" value="NZ_PGFA01000001.1"/>
</dbReference>
<evidence type="ECO:0000313" key="2">
    <source>
        <dbReference type="Proteomes" id="UP000228535"/>
    </source>
</evidence>
<accession>A0A2M9BTP4</accession>
<dbReference type="OrthoDB" id="867047at2"/>
<keyword evidence="2" id="KW-1185">Reference proteome</keyword>
<dbReference type="PANTHER" id="PTHR35580">
    <property type="entry name" value="CELL SURFACE GLYCOPROTEIN (S-LAYER PROTEIN)-LIKE PROTEIN"/>
    <property type="match status" value="1"/>
</dbReference>
<dbReference type="Proteomes" id="UP000228535">
    <property type="component" value="Unassembled WGS sequence"/>
</dbReference>
<reference evidence="1 2" key="1">
    <citation type="submission" date="2017-11" db="EMBL/GenBank/DDBJ databases">
        <title>Genomic Encyclopedia of Archaeal and Bacterial Type Strains, Phase II (KMG-II): From Individual Species to Whole Genera.</title>
        <authorList>
            <person name="Goeker M."/>
        </authorList>
    </citation>
    <scope>NUCLEOTIDE SEQUENCE [LARGE SCALE GENOMIC DNA]</scope>
    <source>
        <strain evidence="1 2">DSM 11115</strain>
    </source>
</reference>
<sequence>MGLALTLGLSAAHAQTPTWTNGAQTVNPAPTNDTGARATAIASDAAGNGYVIGVLQNGAGSGVPATRAFGSTSLSSTTGFGDGFVAKLSPSQQWAWAVRVNSTGEGLTFSRLAATPAGDVYAGGVTQDDNSPITVGTLTQASTSGYKVFVTRLTTTGQPQWIAVAPLTAFASATSRLSMQSVSWDAAAGNIVVTGIYQGSALAFGSTTLPSAPLGGMFVARLSTAGQWLSAVAAVPTNLGTTAPDLNFYDAAVGPQGQVAVAFRLRDAQLSLGTTTISAPASTSGGTAVVAQLSAANQWQWATVPTNSSNSLYYTTSDMKYDPSGNLWLVARSSANGLQLGSNTIANTNQFVVRLSAAGQWGVGGSIGASPSDSPGTPRGLAVDGQGNAVVTGQLRTQTSYTFGSQVLTTTTTTRTYVARFSAAGQWQYAQLAPTATNTAGNADYSLNDATVDASGNLLAAGSLTGTAVFGTSTLVSAAYGDAIVVKLANAGVVSALRQKAGVAPLALFPNPAAAGTLATLRLPAVSTAALPVTLRDALGRAVRTSTVPTGRLEGSVSTAGLAPGLYLLEVGAQRAQLVVE</sequence>
<comment type="caution">
    <text evidence="1">The sequence shown here is derived from an EMBL/GenBank/DDBJ whole genome shotgun (WGS) entry which is preliminary data.</text>
</comment>
<gene>
    <name evidence="1" type="ORF">CLV45_2729</name>
</gene>
<protein>
    <submittedName>
        <fullName evidence="1">Putative secreted protein (Por secretion system target)</fullName>
    </submittedName>
</protein>
<dbReference type="PANTHER" id="PTHR35580:SF1">
    <property type="entry name" value="PHYTASE-LIKE DOMAIN-CONTAINING PROTEIN"/>
    <property type="match status" value="1"/>
</dbReference>
<dbReference type="AlphaFoldDB" id="A0A2M9BTP4"/>
<name>A0A2M9BTP4_9BACT</name>
<dbReference type="EMBL" id="PGFA01000001">
    <property type="protein sequence ID" value="PJJ61291.1"/>
    <property type="molecule type" value="Genomic_DNA"/>
</dbReference>
<dbReference type="InterPro" id="IPR052918">
    <property type="entry name" value="Motility_Chemotaxis_Reg"/>
</dbReference>